<feature type="active site" description="Charge relay system" evidence="5">
    <location>
        <position position="180"/>
    </location>
</feature>
<dbReference type="PROSITE" id="PS00018">
    <property type="entry name" value="EF_HAND_1"/>
    <property type="match status" value="1"/>
</dbReference>
<dbReference type="GO" id="GO:0006508">
    <property type="term" value="P:proteolysis"/>
    <property type="evidence" value="ECO:0007669"/>
    <property type="project" value="UniProtKB-KW"/>
</dbReference>
<evidence type="ECO:0000256" key="3">
    <source>
        <dbReference type="ARBA" id="ARBA00022801"/>
    </source>
</evidence>
<dbReference type="InterPro" id="IPR051048">
    <property type="entry name" value="Peptidase_S8/S53_subtilisin"/>
</dbReference>
<dbReference type="FunFam" id="2.60.40.10:FF:000270">
    <property type="entry name" value="Cell surface protein"/>
    <property type="match status" value="1"/>
</dbReference>
<evidence type="ECO:0000256" key="4">
    <source>
        <dbReference type="ARBA" id="ARBA00022825"/>
    </source>
</evidence>
<keyword evidence="4 5" id="KW-0720">Serine protease</keyword>
<dbReference type="InterPro" id="IPR036439">
    <property type="entry name" value="Dockerin_dom_sf"/>
</dbReference>
<dbReference type="PRINTS" id="PR00723">
    <property type="entry name" value="SUBTILISIN"/>
</dbReference>
<dbReference type="PROSITE" id="PS51766">
    <property type="entry name" value="DOCKERIN"/>
    <property type="match status" value="1"/>
</dbReference>
<dbReference type="PROSITE" id="PS00136">
    <property type="entry name" value="SUBTILASE_ASP"/>
    <property type="match status" value="1"/>
</dbReference>
<evidence type="ECO:0000313" key="9">
    <source>
        <dbReference type="EMBL" id="EHQ35588.1"/>
    </source>
</evidence>
<dbReference type="CDD" id="cd07473">
    <property type="entry name" value="Peptidases_S8_Subtilisin_like"/>
    <property type="match status" value="1"/>
</dbReference>
<dbReference type="EMBL" id="CM001436">
    <property type="protein sequence ID" value="EHQ35588.1"/>
    <property type="molecule type" value="Genomic_DNA"/>
</dbReference>
<dbReference type="CDD" id="cd00146">
    <property type="entry name" value="PKD"/>
    <property type="match status" value="1"/>
</dbReference>
<dbReference type="InterPro" id="IPR022409">
    <property type="entry name" value="PKD/Chitinase_dom"/>
</dbReference>
<dbReference type="Proteomes" id="UP000005741">
    <property type="component" value="Chromosome"/>
</dbReference>
<dbReference type="InterPro" id="IPR000601">
    <property type="entry name" value="PKD_dom"/>
</dbReference>
<dbReference type="PANTHER" id="PTHR43399">
    <property type="entry name" value="SUBTILISIN-RELATED"/>
    <property type="match status" value="1"/>
</dbReference>
<dbReference type="InterPro" id="IPR016134">
    <property type="entry name" value="Dockerin_dom"/>
</dbReference>
<dbReference type="SUPFAM" id="SSF52743">
    <property type="entry name" value="Subtilisin-like"/>
    <property type="match status" value="1"/>
</dbReference>
<dbReference type="InterPro" id="IPR034204">
    <property type="entry name" value="PfSUB1-like_cat_dom"/>
</dbReference>
<feature type="domain" description="PKD" evidence="7">
    <location>
        <begin position="456"/>
        <end position="539"/>
    </location>
</feature>
<dbReference type="InterPro" id="IPR018247">
    <property type="entry name" value="EF_Hand_1_Ca_BS"/>
</dbReference>
<dbReference type="SMART" id="SM00089">
    <property type="entry name" value="PKD"/>
    <property type="match status" value="1"/>
</dbReference>
<evidence type="ECO:0000256" key="6">
    <source>
        <dbReference type="RuleBase" id="RU003355"/>
    </source>
</evidence>
<gene>
    <name evidence="9" type="ORF">Metlim_1485</name>
</gene>
<dbReference type="Pfam" id="PF00082">
    <property type="entry name" value="Peptidase_S8"/>
    <property type="match status" value="1"/>
</dbReference>
<feature type="domain" description="Dockerin" evidence="8">
    <location>
        <begin position="668"/>
        <end position="730"/>
    </location>
</feature>
<organism evidence="9 10">
    <name type="scientific">Methanoplanus limicola DSM 2279</name>
    <dbReference type="NCBI Taxonomy" id="937775"/>
    <lineage>
        <taxon>Archaea</taxon>
        <taxon>Methanobacteriati</taxon>
        <taxon>Methanobacteriota</taxon>
        <taxon>Stenosarchaea group</taxon>
        <taxon>Methanomicrobia</taxon>
        <taxon>Methanomicrobiales</taxon>
        <taxon>Methanomicrobiaceae</taxon>
        <taxon>Methanoplanus</taxon>
    </lineage>
</organism>
<accession>H1Z348</accession>
<comment type="similarity">
    <text evidence="1 5 6">Belongs to the peptidase S8 family.</text>
</comment>
<dbReference type="InterPro" id="IPR022398">
    <property type="entry name" value="Peptidase_S8_His-AS"/>
</dbReference>
<dbReference type="InterPro" id="IPR023828">
    <property type="entry name" value="Peptidase_S8_Ser-AS"/>
</dbReference>
<feature type="active site" description="Charge relay system" evidence="5">
    <location>
        <position position="234"/>
    </location>
</feature>
<evidence type="ECO:0000256" key="2">
    <source>
        <dbReference type="ARBA" id="ARBA00022670"/>
    </source>
</evidence>
<dbReference type="SUPFAM" id="SSF63446">
    <property type="entry name" value="Type I dockerin domain"/>
    <property type="match status" value="1"/>
</dbReference>
<keyword evidence="10" id="KW-1185">Reference proteome</keyword>
<dbReference type="PROSITE" id="PS00137">
    <property type="entry name" value="SUBTILASE_HIS"/>
    <property type="match status" value="1"/>
</dbReference>
<keyword evidence="2 5" id="KW-0645">Protease</keyword>
<evidence type="ECO:0000256" key="5">
    <source>
        <dbReference type="PROSITE-ProRule" id="PRU01240"/>
    </source>
</evidence>
<dbReference type="Gene3D" id="3.40.50.200">
    <property type="entry name" value="Peptidase S8/S53 domain"/>
    <property type="match status" value="1"/>
</dbReference>
<evidence type="ECO:0000256" key="1">
    <source>
        <dbReference type="ARBA" id="ARBA00011073"/>
    </source>
</evidence>
<evidence type="ECO:0000259" key="7">
    <source>
        <dbReference type="PROSITE" id="PS50093"/>
    </source>
</evidence>
<dbReference type="InterPro" id="IPR000209">
    <property type="entry name" value="Peptidase_S8/S53_dom"/>
</dbReference>
<dbReference type="CDD" id="cd14256">
    <property type="entry name" value="Dockerin_I"/>
    <property type="match status" value="1"/>
</dbReference>
<name>H1Z348_9EURY</name>
<dbReference type="GO" id="GO:0000272">
    <property type="term" value="P:polysaccharide catabolic process"/>
    <property type="evidence" value="ECO:0007669"/>
    <property type="project" value="InterPro"/>
</dbReference>
<protein>
    <submittedName>
        <fullName evidence="9">Peptidase S8 and S53 subtilisin kexin sedolisin</fullName>
    </submittedName>
</protein>
<dbReference type="SUPFAM" id="SSF49299">
    <property type="entry name" value="PKD domain"/>
    <property type="match status" value="1"/>
</dbReference>
<dbReference type="AlphaFoldDB" id="H1Z348"/>
<sequence length="730" mass="77157">MCLLFIPGLGSADDEITGLPDRSGDNFTDIKPDSIIVMMNPDTPVKLMSGSYAVKDGNKINESVKAGQNSENLIREENIIRDYSDAGIPGLKVVKIPDNSSLDETLEVYSNNPEVLYAEPNYIYYAHDIPDDPDFGQLWGLQNDGQYVYGASGTPGADIDALNAWNITTGSDEVVIAVIDTGVLLTHPDLKDNIWENPGEVIDGIDNDNNGYIDDIHGWDFYSDDNDPTDLNGHGSHCAGIIAGVGNNSIGITGVMWDAKIMPLRFLGADGSGSTADAIDAIIYARNNGADIISNSWGGGGYSVALEDAIRDFAGPAICSAGNKGYNTDVIPSYPGSYSLDNIITVAATDSSDLRASFSNYGAKSVDVGAPGVNIYSTVTGNSYTYKRGTSMSGPYVSGLAGLILSLNSTLSATEVKKLIIDNVDPLASLSSTTVSGGRINAFKTLSAVPVPEKLPKAGFTADVTLGENPLSVSFTDLSTGDPDGWLWDFGDNTTSDERDPVKVFNKTGVYSVSLTVMNSAGTDNITKTDYINVTGKNAEIPYLKMPAGEIEPAGSGIFTVPAGNITDAVSLSFEIVYDSSVISVNNITLNTTVSDADLTVNITEGKAVAWFKSATPFTSGNETELFCFNISAAGEYGSNTTLQCLNATYTDNSFSTHNITSADGIISIIVKGDFNNNGVVDIGDVSKVAYMVAGKIPEDMTADFNGDGRVDIGDASKIAWYFVGKTAEL</sequence>
<keyword evidence="3 5" id="KW-0378">Hydrolase</keyword>
<dbReference type="PANTHER" id="PTHR43399:SF4">
    <property type="entry name" value="CELL WALL-ASSOCIATED PROTEASE"/>
    <property type="match status" value="1"/>
</dbReference>
<feature type="active site" description="Charge relay system" evidence="5">
    <location>
        <position position="391"/>
    </location>
</feature>
<dbReference type="InterPro" id="IPR023827">
    <property type="entry name" value="Peptidase_S8_Asp-AS"/>
</dbReference>
<dbReference type="InterPro" id="IPR036852">
    <property type="entry name" value="Peptidase_S8/S53_dom_sf"/>
</dbReference>
<dbReference type="InterPro" id="IPR035986">
    <property type="entry name" value="PKD_dom_sf"/>
</dbReference>
<dbReference type="Gene3D" id="1.10.1330.10">
    <property type="entry name" value="Dockerin domain"/>
    <property type="match status" value="1"/>
</dbReference>
<dbReference type="InterPro" id="IPR015500">
    <property type="entry name" value="Peptidase_S8_subtilisin-rel"/>
</dbReference>
<dbReference type="PROSITE" id="PS50093">
    <property type="entry name" value="PKD"/>
    <property type="match status" value="1"/>
</dbReference>
<dbReference type="PROSITE" id="PS51892">
    <property type="entry name" value="SUBTILASE"/>
    <property type="match status" value="1"/>
</dbReference>
<reference evidence="9 10" key="1">
    <citation type="submission" date="2011-10" db="EMBL/GenBank/DDBJ databases">
        <title>The Improved High-Quality Draft genome of Methanoplanus limicola DSM 2279.</title>
        <authorList>
            <consortium name="US DOE Joint Genome Institute (JGI-PGF)"/>
            <person name="Lucas S."/>
            <person name="Copeland A."/>
            <person name="Lapidus A."/>
            <person name="Glavina del Rio T."/>
            <person name="Dalin E."/>
            <person name="Tice H."/>
            <person name="Bruce D."/>
            <person name="Goodwin L."/>
            <person name="Pitluck S."/>
            <person name="Peters L."/>
            <person name="Mikhailova N."/>
            <person name="Lu M."/>
            <person name="Kyrpides N."/>
            <person name="Mavromatis K."/>
            <person name="Ivanova N."/>
            <person name="Markowitz V."/>
            <person name="Cheng J.-F."/>
            <person name="Hugenholtz P."/>
            <person name="Woyke T."/>
            <person name="Wu D."/>
            <person name="Wirth R."/>
            <person name="Brambilla E.-M."/>
            <person name="Klenk H.-P."/>
            <person name="Eisen J.A."/>
        </authorList>
    </citation>
    <scope>NUCLEOTIDE SEQUENCE [LARGE SCALE GENOMIC DNA]</scope>
    <source>
        <strain evidence="9 10">DSM 2279</strain>
    </source>
</reference>
<dbReference type="InterPro" id="IPR013783">
    <property type="entry name" value="Ig-like_fold"/>
</dbReference>
<dbReference type="GO" id="GO:0004252">
    <property type="term" value="F:serine-type endopeptidase activity"/>
    <property type="evidence" value="ECO:0007669"/>
    <property type="project" value="UniProtKB-UniRule"/>
</dbReference>
<dbReference type="HOGENOM" id="CLU_379311_0_0_2"/>
<dbReference type="Gene3D" id="2.60.40.10">
    <property type="entry name" value="Immunoglobulins"/>
    <property type="match status" value="1"/>
</dbReference>
<evidence type="ECO:0000313" key="10">
    <source>
        <dbReference type="Proteomes" id="UP000005741"/>
    </source>
</evidence>
<dbReference type="PROSITE" id="PS00138">
    <property type="entry name" value="SUBTILASE_SER"/>
    <property type="match status" value="1"/>
</dbReference>
<evidence type="ECO:0000259" key="8">
    <source>
        <dbReference type="PROSITE" id="PS51766"/>
    </source>
</evidence>
<dbReference type="Pfam" id="PF18911">
    <property type="entry name" value="PKD_4"/>
    <property type="match status" value="1"/>
</dbReference>
<dbReference type="STRING" id="937775.Metlim_1485"/>
<dbReference type="InParanoid" id="H1Z348"/>
<proteinExistence type="inferred from homology"/>
<dbReference type="PATRIC" id="fig|937775.9.peg.1682"/>